<reference evidence="2 3" key="1">
    <citation type="submission" date="2020-02" db="EMBL/GenBank/DDBJ databases">
        <authorList>
            <person name="Ma Q."/>
            <person name="Huang Y."/>
            <person name="Song X."/>
            <person name="Pei D."/>
        </authorList>
    </citation>
    <scope>NUCLEOTIDE SEQUENCE [LARGE SCALE GENOMIC DNA]</scope>
    <source>
        <strain evidence="2">Sxm20200214</strain>
        <tissue evidence="2">Leaf</tissue>
    </source>
</reference>
<dbReference type="Proteomes" id="UP000886595">
    <property type="component" value="Unassembled WGS sequence"/>
</dbReference>
<name>A0A8X7SJ18_BRACI</name>
<dbReference type="AlphaFoldDB" id="A0A8X7SJ18"/>
<accession>A0A8X7SJ18</accession>
<dbReference type="EMBL" id="JAAMPC010000006">
    <property type="protein sequence ID" value="KAG2307466.1"/>
    <property type="molecule type" value="Genomic_DNA"/>
</dbReference>
<protein>
    <recommendedName>
        <fullName evidence="1">Reverse transcriptase zinc-binding domain-containing protein</fullName>
    </recommendedName>
</protein>
<gene>
    <name evidence="2" type="ORF">Bca52824_027214</name>
</gene>
<evidence type="ECO:0000313" key="3">
    <source>
        <dbReference type="Proteomes" id="UP000886595"/>
    </source>
</evidence>
<dbReference type="OrthoDB" id="1099454at2759"/>
<evidence type="ECO:0000313" key="2">
    <source>
        <dbReference type="EMBL" id="KAG2307466.1"/>
    </source>
</evidence>
<proteinExistence type="predicted"/>
<dbReference type="Pfam" id="PF13966">
    <property type="entry name" value="zf-RVT"/>
    <property type="match status" value="1"/>
</dbReference>
<keyword evidence="3" id="KW-1185">Reference proteome</keyword>
<comment type="caution">
    <text evidence="2">The sequence shown here is derived from an EMBL/GenBank/DDBJ whole genome shotgun (WGS) entry which is preliminary data.</text>
</comment>
<dbReference type="InterPro" id="IPR026960">
    <property type="entry name" value="RVT-Znf"/>
</dbReference>
<evidence type="ECO:0000259" key="1">
    <source>
        <dbReference type="Pfam" id="PF13966"/>
    </source>
</evidence>
<feature type="domain" description="Reverse transcriptase zinc-binding" evidence="1">
    <location>
        <begin position="16"/>
        <end position="100"/>
    </location>
</feature>
<sequence>MDYYEWEIKGRISNKFSTGDVYHYLRGDETEEHWTRVIWTPRSIPRQSFHAWLVALNRIPTRDRLIGWGLQVPSVCLLCNSTDESRDHLYWDCTFSFQLWSLVANRCRILPTRNWENSLNQMMTLPAPATA</sequence>
<organism evidence="2 3">
    <name type="scientific">Brassica carinata</name>
    <name type="common">Ethiopian mustard</name>
    <name type="synonym">Abyssinian cabbage</name>
    <dbReference type="NCBI Taxonomy" id="52824"/>
    <lineage>
        <taxon>Eukaryota</taxon>
        <taxon>Viridiplantae</taxon>
        <taxon>Streptophyta</taxon>
        <taxon>Embryophyta</taxon>
        <taxon>Tracheophyta</taxon>
        <taxon>Spermatophyta</taxon>
        <taxon>Magnoliopsida</taxon>
        <taxon>eudicotyledons</taxon>
        <taxon>Gunneridae</taxon>
        <taxon>Pentapetalae</taxon>
        <taxon>rosids</taxon>
        <taxon>malvids</taxon>
        <taxon>Brassicales</taxon>
        <taxon>Brassicaceae</taxon>
        <taxon>Brassiceae</taxon>
        <taxon>Brassica</taxon>
    </lineage>
</organism>